<dbReference type="PANTHER" id="PTHR46797:SF1">
    <property type="entry name" value="METHYLPHOSPHONATE SYNTHASE"/>
    <property type="match status" value="1"/>
</dbReference>
<feature type="region of interest" description="Disordered" evidence="2">
    <location>
        <begin position="1"/>
        <end position="24"/>
    </location>
</feature>
<dbReference type="eggNOG" id="COG1396">
    <property type="taxonomic scope" value="Bacteria"/>
</dbReference>
<dbReference type="SUPFAM" id="SSF47413">
    <property type="entry name" value="lambda repressor-like DNA-binding domains"/>
    <property type="match status" value="1"/>
</dbReference>
<organism evidence="4 5">
    <name type="scientific">Rhodospirillum rubrum (strain ATCC 11170 / ATH 1.1.1 / DSM 467 / LMG 4362 / NCIMB 8255 / S1)</name>
    <dbReference type="NCBI Taxonomy" id="269796"/>
    <lineage>
        <taxon>Bacteria</taxon>
        <taxon>Pseudomonadati</taxon>
        <taxon>Pseudomonadota</taxon>
        <taxon>Alphaproteobacteria</taxon>
        <taxon>Rhodospirillales</taxon>
        <taxon>Rhodospirillaceae</taxon>
        <taxon>Rhodospirillum</taxon>
    </lineage>
</organism>
<evidence type="ECO:0000313" key="5">
    <source>
        <dbReference type="Proteomes" id="UP000001929"/>
    </source>
</evidence>
<dbReference type="RefSeq" id="WP_011390364.1">
    <property type="nucleotide sequence ID" value="NC_007643.1"/>
</dbReference>
<dbReference type="EMBL" id="CP000230">
    <property type="protein sequence ID" value="ABC23411.1"/>
    <property type="molecule type" value="Genomic_DNA"/>
</dbReference>
<dbReference type="HOGENOM" id="CLU_085376_5_0_5"/>
<dbReference type="AlphaFoldDB" id="Q2RR34"/>
<keyword evidence="5" id="KW-1185">Reference proteome</keyword>
<proteinExistence type="predicted"/>
<evidence type="ECO:0000313" key="4">
    <source>
        <dbReference type="EMBL" id="ABC23411.1"/>
    </source>
</evidence>
<dbReference type="InterPro" id="IPR011051">
    <property type="entry name" value="RmlC_Cupin_sf"/>
</dbReference>
<dbReference type="SUPFAM" id="SSF51182">
    <property type="entry name" value="RmlC-like cupins"/>
    <property type="match status" value="1"/>
</dbReference>
<dbReference type="PATRIC" id="fig|269796.9.peg.2723"/>
<dbReference type="PANTHER" id="PTHR46797">
    <property type="entry name" value="HTH-TYPE TRANSCRIPTIONAL REGULATOR"/>
    <property type="match status" value="1"/>
</dbReference>
<dbReference type="STRING" id="269796.Rru_A2614"/>
<keyword evidence="1" id="KW-0238">DNA-binding</keyword>
<dbReference type="Gene3D" id="2.60.120.10">
    <property type="entry name" value="Jelly Rolls"/>
    <property type="match status" value="1"/>
</dbReference>
<dbReference type="SMART" id="SM00530">
    <property type="entry name" value="HTH_XRE"/>
    <property type="match status" value="1"/>
</dbReference>
<dbReference type="Pfam" id="PF01381">
    <property type="entry name" value="HTH_3"/>
    <property type="match status" value="1"/>
</dbReference>
<dbReference type="eggNOG" id="COG1917">
    <property type="taxonomic scope" value="Bacteria"/>
</dbReference>
<gene>
    <name evidence="4" type="ordered locus">Rru_A2614</name>
</gene>
<dbReference type="InterPro" id="IPR050807">
    <property type="entry name" value="TransReg_Diox_bact_type"/>
</dbReference>
<reference evidence="4 5" key="1">
    <citation type="journal article" date="2011" name="Stand. Genomic Sci.">
        <title>Complete genome sequence of Rhodospirillum rubrum type strain (S1).</title>
        <authorList>
            <person name="Munk A.C."/>
            <person name="Copeland A."/>
            <person name="Lucas S."/>
            <person name="Lapidus A."/>
            <person name="Del Rio T.G."/>
            <person name="Barry K."/>
            <person name="Detter J.C."/>
            <person name="Hammon N."/>
            <person name="Israni S."/>
            <person name="Pitluck S."/>
            <person name="Brettin T."/>
            <person name="Bruce D."/>
            <person name="Han C."/>
            <person name="Tapia R."/>
            <person name="Gilna P."/>
            <person name="Schmutz J."/>
            <person name="Larimer F."/>
            <person name="Land M."/>
            <person name="Kyrpides N.C."/>
            <person name="Mavromatis K."/>
            <person name="Richardson P."/>
            <person name="Rohde M."/>
            <person name="Goker M."/>
            <person name="Klenk H.P."/>
            <person name="Zhang Y."/>
            <person name="Roberts G.P."/>
            <person name="Reslewic S."/>
            <person name="Schwartz D.C."/>
        </authorList>
    </citation>
    <scope>NUCLEOTIDE SEQUENCE [LARGE SCALE GENOMIC DNA]</scope>
    <source>
        <strain evidence="5">ATCC 11170 / ATH 1.1.1 / DSM 467 / LMG 4362 / NCIMB 8255 / S1</strain>
    </source>
</reference>
<feature type="domain" description="HTH cro/C1-type" evidence="3">
    <location>
        <begin position="72"/>
        <end position="126"/>
    </location>
</feature>
<dbReference type="InterPro" id="IPR010982">
    <property type="entry name" value="Lambda_DNA-bd_dom_sf"/>
</dbReference>
<evidence type="ECO:0000259" key="3">
    <source>
        <dbReference type="PROSITE" id="PS50943"/>
    </source>
</evidence>
<dbReference type="KEGG" id="rru:Rru_A2614"/>
<dbReference type="Gene3D" id="1.10.260.40">
    <property type="entry name" value="lambda repressor-like DNA-binding domains"/>
    <property type="match status" value="1"/>
</dbReference>
<dbReference type="PhylomeDB" id="Q2RR34"/>
<dbReference type="Pfam" id="PF07883">
    <property type="entry name" value="Cupin_2"/>
    <property type="match status" value="1"/>
</dbReference>
<dbReference type="CDD" id="cd02209">
    <property type="entry name" value="cupin_XRE_C"/>
    <property type="match status" value="1"/>
</dbReference>
<sequence>MTDETGRLVRERDEDAPSSPQAAVLALPDRDAAPFFREAGRPSATIPSFEPPTAADLGRSAEDLMPVVGENLRRLRTGRGLSLDRLAKLSGVSRAMLGQIELGRSAPTITVLWKIARALDVPFSAFVAAPALSKAVVLRRSEASWLTSTDGRFSSRALFPFDAPRRVEFYEVVLSGHSIAQSHPHPAGTVETLTVARGVLEVDSGPRIHRLDPGDALQFEADIDHAYRNPGGDDTVFYLVMTYVETVG</sequence>
<dbReference type="EnsemblBacteria" id="ABC23411">
    <property type="protein sequence ID" value="ABC23411"/>
    <property type="gene ID" value="Rru_A2614"/>
</dbReference>
<dbReference type="InterPro" id="IPR001387">
    <property type="entry name" value="Cro/C1-type_HTH"/>
</dbReference>
<protein>
    <submittedName>
        <fullName evidence="4">Transcriptional Regulator, XRE family with Cupin sensor domain</fullName>
    </submittedName>
</protein>
<dbReference type="GO" id="GO:0005829">
    <property type="term" value="C:cytosol"/>
    <property type="evidence" value="ECO:0007669"/>
    <property type="project" value="TreeGrafter"/>
</dbReference>
<accession>Q2RR34</accession>
<evidence type="ECO:0000256" key="1">
    <source>
        <dbReference type="ARBA" id="ARBA00023125"/>
    </source>
</evidence>
<dbReference type="InterPro" id="IPR013096">
    <property type="entry name" value="Cupin_2"/>
</dbReference>
<feature type="compositionally biased region" description="Basic and acidic residues" evidence="2">
    <location>
        <begin position="1"/>
        <end position="15"/>
    </location>
</feature>
<name>Q2RR34_RHORT</name>
<dbReference type="GO" id="GO:0003700">
    <property type="term" value="F:DNA-binding transcription factor activity"/>
    <property type="evidence" value="ECO:0007669"/>
    <property type="project" value="TreeGrafter"/>
</dbReference>
<dbReference type="InterPro" id="IPR014710">
    <property type="entry name" value="RmlC-like_jellyroll"/>
</dbReference>
<evidence type="ECO:0000256" key="2">
    <source>
        <dbReference type="SAM" id="MobiDB-lite"/>
    </source>
</evidence>
<dbReference type="CDD" id="cd00093">
    <property type="entry name" value="HTH_XRE"/>
    <property type="match status" value="1"/>
</dbReference>
<dbReference type="PROSITE" id="PS50943">
    <property type="entry name" value="HTH_CROC1"/>
    <property type="match status" value="1"/>
</dbReference>
<dbReference type="Proteomes" id="UP000001929">
    <property type="component" value="Chromosome"/>
</dbReference>
<dbReference type="GO" id="GO:0003677">
    <property type="term" value="F:DNA binding"/>
    <property type="evidence" value="ECO:0007669"/>
    <property type="project" value="UniProtKB-KW"/>
</dbReference>